<dbReference type="RefSeq" id="WP_253877173.1">
    <property type="nucleotide sequence ID" value="NZ_BAABHM010000002.1"/>
</dbReference>
<evidence type="ECO:0000313" key="1">
    <source>
        <dbReference type="EMBL" id="GAA4687897.1"/>
    </source>
</evidence>
<accession>A0ABP8WE35</accession>
<gene>
    <name evidence="1" type="ORF">GCM10023198_02820</name>
</gene>
<reference evidence="2" key="1">
    <citation type="journal article" date="2019" name="Int. J. Syst. Evol. Microbiol.">
        <title>The Global Catalogue of Microorganisms (GCM) 10K type strain sequencing project: providing services to taxonomists for standard genome sequencing and annotation.</title>
        <authorList>
            <consortium name="The Broad Institute Genomics Platform"/>
            <consortium name="The Broad Institute Genome Sequencing Center for Infectious Disease"/>
            <person name="Wu L."/>
            <person name="Ma J."/>
        </authorList>
    </citation>
    <scope>NUCLEOTIDE SEQUENCE [LARGE SCALE GENOMIC DNA]</scope>
    <source>
        <strain evidence="2">JCM 17975</strain>
    </source>
</reference>
<name>A0ABP8WE35_9MICO</name>
<proteinExistence type="predicted"/>
<dbReference type="EMBL" id="BAABHM010000002">
    <property type="protein sequence ID" value="GAA4687897.1"/>
    <property type="molecule type" value="Genomic_DNA"/>
</dbReference>
<dbReference type="NCBIfam" id="TIGR04363">
    <property type="entry name" value="LD_lanti_pre"/>
    <property type="match status" value="1"/>
</dbReference>
<evidence type="ECO:0000313" key="2">
    <source>
        <dbReference type="Proteomes" id="UP001500843"/>
    </source>
</evidence>
<protein>
    <recommendedName>
        <fullName evidence="3">FxLD family lantipeptide</fullName>
    </recommendedName>
</protein>
<sequence length="64" mass="6663">MVMPLSPAPAYSPLSGTPVTPVASTGFDLDIRVVESGPIVEDLYQLTNDNCGTTCETACTSCPK</sequence>
<comment type="caution">
    <text evidence="1">The sequence shown here is derived from an EMBL/GenBank/DDBJ whole genome shotgun (WGS) entry which is preliminary data.</text>
</comment>
<evidence type="ECO:0008006" key="3">
    <source>
        <dbReference type="Google" id="ProtNLM"/>
    </source>
</evidence>
<organism evidence="1 2">
    <name type="scientific">Promicromonospora umidemergens</name>
    <dbReference type="NCBI Taxonomy" id="629679"/>
    <lineage>
        <taxon>Bacteria</taxon>
        <taxon>Bacillati</taxon>
        <taxon>Actinomycetota</taxon>
        <taxon>Actinomycetes</taxon>
        <taxon>Micrococcales</taxon>
        <taxon>Promicromonosporaceae</taxon>
        <taxon>Promicromonospora</taxon>
    </lineage>
</organism>
<dbReference type="Proteomes" id="UP001500843">
    <property type="component" value="Unassembled WGS sequence"/>
</dbReference>
<dbReference type="InterPro" id="IPR027575">
    <property type="entry name" value="LD_lanti_pre"/>
</dbReference>
<keyword evidence="2" id="KW-1185">Reference proteome</keyword>